<sequence>MVEDSKNPYQDIDAVSKSMGVPPEYLDFDILEIFTSYKNNQQAEFALAEDVSIFDDDEFFLDENLSIMQSYKVKFYDTREDIRPYLPKITLGANKYSTKVVATIKEDTSVKYTPTFEKELINTIYKKMLKAGFLIDLRCKDFKKRVSRLTSILRINEMIEKSETIVVATGIDPVLSMDGKLLVYYKNNNDDSNNDDKKKGRRDIDRGFLSGVIEGDLIMEYIKPTIGSCGRSLKGDIIPVEAPKNTEENQIIVSQNIKAEESEDHIKYIALKSGYVIEEGNKYDIKEEIDVGSVNLKSTGSITTSLDSDVKINIKESDYLSDAIGSGMKVETSEVRAIGNVAKDAVIKAKSVVIEGNTHAQSKIYTQDANISLHMGYLECDEAHIDRLEGGKIKAKKAYIGCVLGGDIEADEIYIKTLHSNSVIRASTLISIDELKGDNNRLIVDVSSILDQNGEVTKHHKKIQALEDELKVLPKDLEYKKNVIESNKNSINMIKNRLLEMRQEGITPPAAFLNKLKDFQGLVADYNQILKRINSKQIELATLKDELISMESIIFDAKIINRDRWTELNEIKFKLIEPPIDISYSTKENEIARVMTLKAGINGYEIKRSNEL</sequence>
<feature type="domain" description="Flagellar Assembly Protein A N-terminal region" evidence="2">
    <location>
        <begin position="125"/>
        <end position="280"/>
    </location>
</feature>
<feature type="coiled-coil region" evidence="1">
    <location>
        <begin position="484"/>
        <end position="546"/>
    </location>
</feature>
<name>A0A1X9SWF0_9BACT</name>
<dbReference type="STRING" id="1660073.CSUIS_0717"/>
<gene>
    <name evidence="3" type="ORF">CSUIS_0717</name>
</gene>
<evidence type="ECO:0000313" key="4">
    <source>
        <dbReference type="Proteomes" id="UP000194260"/>
    </source>
</evidence>
<dbReference type="RefSeq" id="WP_086297158.1">
    <property type="nucleotide sequence ID" value="NZ_CP018789.1"/>
</dbReference>
<dbReference type="EMBL" id="CP018789">
    <property type="protein sequence ID" value="ARR00533.1"/>
    <property type="molecule type" value="Genomic_DNA"/>
</dbReference>
<dbReference type="Proteomes" id="UP000194260">
    <property type="component" value="Chromosome"/>
</dbReference>
<protein>
    <submittedName>
        <fullName evidence="3">DUF342 domain protein</fullName>
    </submittedName>
</protein>
<evidence type="ECO:0000259" key="2">
    <source>
        <dbReference type="Pfam" id="PF20250"/>
    </source>
</evidence>
<reference evidence="4" key="1">
    <citation type="journal article" date="2017" name="Genome Biol. Evol.">
        <title>Comparative Genomic Analysis Identifies a Campylobacter Clade Deficient in Selenium Metabolism.</title>
        <authorList>
            <person name="Miller W.G."/>
            <person name="Yee E."/>
            <person name="Lopes B.S."/>
            <person name="Chapman M.H."/>
            <person name="Huynh S."/>
            <person name="Bono J.L."/>
            <person name="Parker C.T."/>
            <person name="Strachan N.J.C."/>
            <person name="Forbes K.J."/>
        </authorList>
    </citation>
    <scope>NUCLEOTIDE SEQUENCE [LARGE SCALE GENOMIC DNA]</scope>
    <source>
        <strain evidence="4">RM6137</strain>
    </source>
</reference>
<accession>A0A1X9SWF0</accession>
<dbReference type="Pfam" id="PF20250">
    <property type="entry name" value="FapA_N"/>
    <property type="match status" value="1"/>
</dbReference>
<dbReference type="InterPro" id="IPR046866">
    <property type="entry name" value="FapA_N"/>
</dbReference>
<organism evidence="3 4">
    <name type="scientific">Campylobacter porcelli</name>
    <dbReference type="NCBI Taxonomy" id="1660073"/>
    <lineage>
        <taxon>Bacteria</taxon>
        <taxon>Pseudomonadati</taxon>
        <taxon>Campylobacterota</taxon>
        <taxon>Epsilonproteobacteria</taxon>
        <taxon>Campylobacterales</taxon>
        <taxon>Campylobacteraceae</taxon>
        <taxon>Campylobacter</taxon>
    </lineage>
</organism>
<evidence type="ECO:0000256" key="1">
    <source>
        <dbReference type="SAM" id="Coils"/>
    </source>
</evidence>
<evidence type="ECO:0000313" key="3">
    <source>
        <dbReference type="EMBL" id="ARR00533.1"/>
    </source>
</evidence>
<dbReference type="KEGG" id="camy:CSUIS_0717"/>
<proteinExistence type="predicted"/>
<dbReference type="AlphaFoldDB" id="A0A1X9SWF0"/>
<keyword evidence="1" id="KW-0175">Coiled coil</keyword>